<dbReference type="Proteomes" id="UP000636479">
    <property type="component" value="Unassembled WGS sequence"/>
</dbReference>
<evidence type="ECO:0000256" key="1">
    <source>
        <dbReference type="SAM" id="MobiDB-lite"/>
    </source>
</evidence>
<name>A0A8H6T8K9_9AGAR</name>
<feature type="region of interest" description="Disordered" evidence="1">
    <location>
        <begin position="322"/>
        <end position="390"/>
    </location>
</feature>
<feature type="region of interest" description="Disordered" evidence="1">
    <location>
        <begin position="73"/>
        <end position="93"/>
    </location>
</feature>
<gene>
    <name evidence="2" type="ORF">MIND_00206800</name>
</gene>
<feature type="region of interest" description="Disordered" evidence="1">
    <location>
        <begin position="1"/>
        <end position="59"/>
    </location>
</feature>
<dbReference type="RefSeq" id="XP_037224060.1">
    <property type="nucleotide sequence ID" value="XM_037358965.1"/>
</dbReference>
<sequence>MSRPSSPRKDDPGNSRDAAQFPLPRAFPSKYMLLNDDESGEKDLAGHFSTPSAPNQGEISSKAGSLLLLDAPHTPARSRRSGRKSLRTPPDVPVITTVPQSAFTLLLASHARFPLNPSVFHNSDLSNNLFVQAGMATWAPPAHDTAKEYILPTTSLASSDEAAEVDQLDSAPMPGASVETVPEPRAFDKILRHQAYKARIQARRQFVTNFHNNALSNKIFLAALSATRATATQDTTLSTTGMISLSSSDEPAQKHVLPSSSSVESTQDDGATPPTRTPRKRLPTSEPKQDLSPVSTEAASPNKKIRLLLTFYDNASPTKVCSSHEAEHAKTAPTSEDSESIHLKPTATAEPEQSRLLPSPDTEILSEQTKNEGVNDALGLPRGPSSTNDDSAAITDALAIANFAASTTNSDSEYMERKGVGCTVFAASPTRADVQRLIRAEAEVGRRSELPTVLVAAVSTTEAKDEIQQTMEPNFYRHYIHKPWGL</sequence>
<evidence type="ECO:0000313" key="2">
    <source>
        <dbReference type="EMBL" id="KAF7311952.1"/>
    </source>
</evidence>
<reference evidence="2" key="1">
    <citation type="submission" date="2020-05" db="EMBL/GenBank/DDBJ databases">
        <title>Mycena genomes resolve the evolution of fungal bioluminescence.</title>
        <authorList>
            <person name="Tsai I.J."/>
        </authorList>
    </citation>
    <scope>NUCLEOTIDE SEQUENCE</scope>
    <source>
        <strain evidence="2">171206Taipei</strain>
    </source>
</reference>
<accession>A0A8H6T8K9</accession>
<comment type="caution">
    <text evidence="2">The sequence shown here is derived from an EMBL/GenBank/DDBJ whole genome shotgun (WGS) entry which is preliminary data.</text>
</comment>
<dbReference type="GeneID" id="59341481"/>
<keyword evidence="3" id="KW-1185">Reference proteome</keyword>
<evidence type="ECO:0000313" key="3">
    <source>
        <dbReference type="Proteomes" id="UP000636479"/>
    </source>
</evidence>
<dbReference type="AlphaFoldDB" id="A0A8H6T8K9"/>
<feature type="region of interest" description="Disordered" evidence="1">
    <location>
        <begin position="242"/>
        <end position="299"/>
    </location>
</feature>
<proteinExistence type="predicted"/>
<feature type="compositionally biased region" description="Polar residues" evidence="1">
    <location>
        <begin position="49"/>
        <end position="59"/>
    </location>
</feature>
<feature type="compositionally biased region" description="Polar residues" evidence="1">
    <location>
        <begin position="258"/>
        <end position="269"/>
    </location>
</feature>
<feature type="compositionally biased region" description="Basic residues" evidence="1">
    <location>
        <begin position="76"/>
        <end position="86"/>
    </location>
</feature>
<protein>
    <submittedName>
        <fullName evidence="2">Uncharacterized protein</fullName>
    </submittedName>
</protein>
<feature type="region of interest" description="Disordered" evidence="1">
    <location>
        <begin position="161"/>
        <end position="180"/>
    </location>
</feature>
<organism evidence="2 3">
    <name type="scientific">Mycena indigotica</name>
    <dbReference type="NCBI Taxonomy" id="2126181"/>
    <lineage>
        <taxon>Eukaryota</taxon>
        <taxon>Fungi</taxon>
        <taxon>Dikarya</taxon>
        <taxon>Basidiomycota</taxon>
        <taxon>Agaricomycotina</taxon>
        <taxon>Agaricomycetes</taxon>
        <taxon>Agaricomycetidae</taxon>
        <taxon>Agaricales</taxon>
        <taxon>Marasmiineae</taxon>
        <taxon>Mycenaceae</taxon>
        <taxon>Mycena</taxon>
    </lineage>
</organism>
<dbReference type="EMBL" id="JACAZF010000002">
    <property type="protein sequence ID" value="KAF7311952.1"/>
    <property type="molecule type" value="Genomic_DNA"/>
</dbReference>